<organism evidence="2 3">
    <name type="scientific">Pollutimonas nitritireducens</name>
    <dbReference type="NCBI Taxonomy" id="2045209"/>
    <lineage>
        <taxon>Bacteria</taxon>
        <taxon>Pseudomonadati</taxon>
        <taxon>Pseudomonadota</taxon>
        <taxon>Betaproteobacteria</taxon>
        <taxon>Burkholderiales</taxon>
        <taxon>Alcaligenaceae</taxon>
        <taxon>Pollutimonas</taxon>
    </lineage>
</organism>
<dbReference type="InterPro" id="IPR029058">
    <property type="entry name" value="AB_hydrolase_fold"/>
</dbReference>
<dbReference type="AlphaFoldDB" id="A0A2N4UD62"/>
<dbReference type="SUPFAM" id="SSF53474">
    <property type="entry name" value="alpha/beta-Hydrolases"/>
    <property type="match status" value="1"/>
</dbReference>
<dbReference type="Proteomes" id="UP000234328">
    <property type="component" value="Unassembled WGS sequence"/>
</dbReference>
<accession>A0A2N4UD62</accession>
<proteinExistence type="predicted"/>
<dbReference type="InterPro" id="IPR051321">
    <property type="entry name" value="PHA/PHB_synthase"/>
</dbReference>
<dbReference type="InterPro" id="IPR024501">
    <property type="entry name" value="DUF3141"/>
</dbReference>
<evidence type="ECO:0000256" key="1">
    <source>
        <dbReference type="SAM" id="MobiDB-lite"/>
    </source>
</evidence>
<name>A0A2N4UD62_9BURK</name>
<evidence type="ECO:0000313" key="2">
    <source>
        <dbReference type="EMBL" id="PLC52943.1"/>
    </source>
</evidence>
<protein>
    <submittedName>
        <fullName evidence="2">3-hydroxyalkanoate synthetase</fullName>
    </submittedName>
</protein>
<dbReference type="PANTHER" id="PTHR36837:SF2">
    <property type="entry name" value="POLY(3-HYDROXYALKANOATE) POLYMERASE SUBUNIT PHAC"/>
    <property type="match status" value="1"/>
</dbReference>
<feature type="region of interest" description="Disordered" evidence="1">
    <location>
        <begin position="1"/>
        <end position="29"/>
    </location>
</feature>
<dbReference type="OrthoDB" id="7231451at2"/>
<dbReference type="PANTHER" id="PTHR36837">
    <property type="entry name" value="POLY(3-HYDROXYALKANOATE) POLYMERASE SUBUNIT PHAC"/>
    <property type="match status" value="1"/>
</dbReference>
<gene>
    <name evidence="2" type="ORF">CR155_16210</name>
</gene>
<dbReference type="Gene3D" id="3.40.50.1820">
    <property type="entry name" value="alpha/beta hydrolase"/>
    <property type="match status" value="1"/>
</dbReference>
<sequence>MTTKKSYRPQEIVRPDASEKGSTAGPPGNTLGVLSAAGLPSVDAMREYAVDAWQRSILYADVMRQRGNQYQAHLTEDVPHVLDFPSEVVMSGRDLPRPVNYWLVRILPPDDKPADPMKRPFVVIDPRAGHGPGIGGFKVDSEIGVVIGAGHPCYFIGFLPDPVPGQTIEDVMHAEAAFLEKVIALHPCREGKPAVIGNCQAGWQILMTAAMRPELFGPIIVAGAPLSYWAGWRGRNPMRYAAGLLGGSWLTAMTSDLGAGRFDGAWLVQNFENLNPANTLWSKQHHLYTNIDTEASRYLGFEKYWGGYVYLNDVEMQYIVDDLFIGNRLATAELLTSDGVRIDLRNIRSPIVVFCSYGDNITPPPQALGWITDLYDDDKDVLTHDQTIIYATHESVGHLGIFVSGAVSRKEHHKFATNIDLIDVLPAGIYRATIAENSQKDAALSTERYELSIEREGIASVREIVQPDPESDRRFAAVAQVSKINLGLYRQFVQPWVRQAVTPQTAHWVQTMHPLRLSYEWWSDRNPLAPVIADTAKKVREQRTPIAGDNPFLQIQGAWSDAIVKTLNLWRDVRDDAYEKAFEWIYSSSWVQALAGQAADDDPSRKRPSVSPEHRAFMAQEIAGLRNSVAEGGAVEAGIRAVFYIHRFCSSIDERRANLTLELHQPDCDRGFDMDSFREIVRRQANIIRIDADAAIAALPQLLAREEPARIREVARTLGRLRSLGPLSTIEESSLTHMLDVFNVAAASQEAVLS</sequence>
<reference evidence="2 3" key="1">
    <citation type="submission" date="2017-10" db="EMBL/GenBank/DDBJ databases">
        <title>Two draft genome sequences of Pusillimonas sp. strains isolated from a nitrate- and radionuclide-contaminated groundwater in Russia.</title>
        <authorList>
            <person name="Grouzdev D.S."/>
            <person name="Tourova T.P."/>
            <person name="Goeva M.A."/>
            <person name="Babich T.L."/>
            <person name="Sokolova D.S."/>
            <person name="Abdullin R."/>
            <person name="Poltaraus A.B."/>
            <person name="Toshchakov S.V."/>
            <person name="Nazina T.N."/>
        </authorList>
    </citation>
    <scope>NUCLEOTIDE SEQUENCE [LARGE SCALE GENOMIC DNA]</scope>
    <source>
        <strain evidence="2 3">JR1/69-2-13</strain>
    </source>
</reference>
<dbReference type="EMBL" id="PDNV01000010">
    <property type="protein sequence ID" value="PLC52943.1"/>
    <property type="molecule type" value="Genomic_DNA"/>
</dbReference>
<dbReference type="Pfam" id="PF11339">
    <property type="entry name" value="DUF3141"/>
    <property type="match status" value="1"/>
</dbReference>
<comment type="caution">
    <text evidence="2">The sequence shown here is derived from an EMBL/GenBank/DDBJ whole genome shotgun (WGS) entry which is preliminary data.</text>
</comment>
<evidence type="ECO:0000313" key="3">
    <source>
        <dbReference type="Proteomes" id="UP000234328"/>
    </source>
</evidence>
<keyword evidence="3" id="KW-1185">Reference proteome</keyword>